<evidence type="ECO:0000313" key="2">
    <source>
        <dbReference type="EMBL" id="ETO18246.1"/>
    </source>
</evidence>
<feature type="compositionally biased region" description="Polar residues" evidence="1">
    <location>
        <begin position="62"/>
        <end position="71"/>
    </location>
</feature>
<reference evidence="2 3" key="1">
    <citation type="journal article" date="2013" name="Curr. Biol.">
        <title>The Genome of the Foraminiferan Reticulomyxa filosa.</title>
        <authorList>
            <person name="Glockner G."/>
            <person name="Hulsmann N."/>
            <person name="Schleicher M."/>
            <person name="Noegel A.A."/>
            <person name="Eichinger L."/>
            <person name="Gallinger C."/>
            <person name="Pawlowski J."/>
            <person name="Sierra R."/>
            <person name="Euteneuer U."/>
            <person name="Pillet L."/>
            <person name="Moustafa A."/>
            <person name="Platzer M."/>
            <person name="Groth M."/>
            <person name="Szafranski K."/>
            <person name="Schliwa M."/>
        </authorList>
    </citation>
    <scope>NUCLEOTIDE SEQUENCE [LARGE SCALE GENOMIC DNA]</scope>
</reference>
<evidence type="ECO:0000256" key="1">
    <source>
        <dbReference type="SAM" id="MobiDB-lite"/>
    </source>
</evidence>
<feature type="compositionally biased region" description="Basic and acidic residues" evidence="1">
    <location>
        <begin position="34"/>
        <end position="46"/>
    </location>
</feature>
<dbReference type="Proteomes" id="UP000023152">
    <property type="component" value="Unassembled WGS sequence"/>
</dbReference>
<evidence type="ECO:0000313" key="3">
    <source>
        <dbReference type="Proteomes" id="UP000023152"/>
    </source>
</evidence>
<comment type="caution">
    <text evidence="2">The sequence shown here is derived from an EMBL/GenBank/DDBJ whole genome shotgun (WGS) entry which is preliminary data.</text>
</comment>
<gene>
    <name evidence="2" type="ORF">RFI_19033</name>
</gene>
<proteinExistence type="predicted"/>
<name>X6MX85_RETFI</name>
<protein>
    <submittedName>
        <fullName evidence="2">Uncharacterized protein</fullName>
    </submittedName>
</protein>
<feature type="region of interest" description="Disordered" evidence="1">
    <location>
        <begin position="31"/>
        <end position="79"/>
    </location>
</feature>
<sequence length="144" mass="16538">MSIDPSFDPELTKAFLHLKHESIDANTIIGGTNKLHDSNDNEKDDQNTPLDESECSHYQPDDNGQSFPSKTRNFDKDSGQEFDIDNLRLEEIVKEDCTYIQMCVHVYKYIHIRMYMDMYMTDAAAVLNDKAMLSLAKLQGKLNL</sequence>
<accession>X6MX85</accession>
<organism evidence="2 3">
    <name type="scientific">Reticulomyxa filosa</name>
    <dbReference type="NCBI Taxonomy" id="46433"/>
    <lineage>
        <taxon>Eukaryota</taxon>
        <taxon>Sar</taxon>
        <taxon>Rhizaria</taxon>
        <taxon>Retaria</taxon>
        <taxon>Foraminifera</taxon>
        <taxon>Monothalamids</taxon>
        <taxon>Reticulomyxidae</taxon>
        <taxon>Reticulomyxa</taxon>
    </lineage>
</organism>
<dbReference type="AlphaFoldDB" id="X6MX85"/>
<keyword evidence="3" id="KW-1185">Reference proteome</keyword>
<dbReference type="EMBL" id="ASPP01015274">
    <property type="protein sequence ID" value="ETO18246.1"/>
    <property type="molecule type" value="Genomic_DNA"/>
</dbReference>